<comment type="function">
    <text evidence="5">The SPT4-SPT5 complex mediates both activation and inhibition of transcription elongation, and plays a role in pre-mRNA processing. This complex seems to be important for the stability of the RNA polymerase II elongation machinery on the chromatin template but not for the inherent ability of this machinery to translocate down the gene.</text>
</comment>
<dbReference type="InterPro" id="IPR039659">
    <property type="entry name" value="SPT5"/>
</dbReference>
<organism evidence="9 10">
    <name type="scientific">Nosema granulosis</name>
    <dbReference type="NCBI Taxonomy" id="83296"/>
    <lineage>
        <taxon>Eukaryota</taxon>
        <taxon>Fungi</taxon>
        <taxon>Fungi incertae sedis</taxon>
        <taxon>Microsporidia</taxon>
        <taxon>Nosematidae</taxon>
        <taxon>Nosema</taxon>
    </lineage>
</organism>
<keyword evidence="9" id="KW-0251">Elongation factor</keyword>
<dbReference type="Pfam" id="PF23290">
    <property type="entry name" value="KOW5_SPT5"/>
    <property type="match status" value="1"/>
</dbReference>
<feature type="domain" description="KOW" evidence="8">
    <location>
        <begin position="208"/>
        <end position="235"/>
    </location>
</feature>
<sequence>EDLEEAEDASGSVLMQSQLLPRNNSPRLFLVRVKRGAEKEIALRILANKPNICSIVAKDGLRGYLYIEAYQKQQVLDSFGKVRGINKTKISIVPQDEMIDALTYRTDFKSVEFGRIKKGKYKGDLASIVDNEGDMVTIRIVPRINGVKKLFDPEEFKGEAIRKDKNSYFYKRDLYINGFLEKEVLKNTVDFEAEPNFEELEQFHIRKIFEVDDKVRVTKGELIGLEGVVKCVRGNSVRIQTKDRSYEILSDSLDKFYSVGEEVCYNSENGIITNYANGFYFVAIKNFTEEVKVSIDKLSKPIPVTKEIVRKERPRQVFRRDGLINKQVQIRKGRFKGHTGTVKDVYMNKCRIQIDSNLTFITIPREDVTELERFEEVHREYVNEYVNSYTSIVHKTPAYDSEIIKTDTIDTPRPIETTSVYAGALIVANNDILKVEDFVGSTFFTDKGSFERNEIDFVQPAKNEDVIIMDGDYKGSKAVVIDVREDLCIVKIKNGLIKNLPMGCVCKICN</sequence>
<dbReference type="GO" id="GO:0006357">
    <property type="term" value="P:regulation of transcription by RNA polymerase II"/>
    <property type="evidence" value="ECO:0007669"/>
    <property type="project" value="InterPro"/>
</dbReference>
<feature type="non-terminal residue" evidence="9">
    <location>
        <position position="1"/>
    </location>
</feature>
<accession>A0A9P6GXV7</accession>
<dbReference type="CDD" id="cd09888">
    <property type="entry name" value="NGN_Euk"/>
    <property type="match status" value="1"/>
</dbReference>
<dbReference type="GO" id="GO:0032784">
    <property type="term" value="P:regulation of DNA-templated transcription elongation"/>
    <property type="evidence" value="ECO:0007669"/>
    <property type="project" value="InterPro"/>
</dbReference>
<dbReference type="InterPro" id="IPR039385">
    <property type="entry name" value="NGN_Euk"/>
</dbReference>
<gene>
    <name evidence="9" type="primary">spt-5</name>
    <name evidence="9" type="ORF">NGRA_3179</name>
</gene>
<dbReference type="GO" id="GO:0003746">
    <property type="term" value="F:translation elongation factor activity"/>
    <property type="evidence" value="ECO:0007669"/>
    <property type="project" value="UniProtKB-KW"/>
</dbReference>
<proteinExistence type="inferred from homology"/>
<dbReference type="GO" id="GO:0003729">
    <property type="term" value="F:mRNA binding"/>
    <property type="evidence" value="ECO:0007669"/>
    <property type="project" value="TreeGrafter"/>
</dbReference>
<keyword evidence="3" id="KW-0804">Transcription</keyword>
<evidence type="ECO:0000256" key="4">
    <source>
        <dbReference type="ARBA" id="ARBA00023242"/>
    </source>
</evidence>
<dbReference type="SUPFAM" id="SSF50104">
    <property type="entry name" value="Translation proteins SH3-like domain"/>
    <property type="match status" value="1"/>
</dbReference>
<reference evidence="9 10" key="1">
    <citation type="journal article" date="2020" name="Genome Biol. Evol.">
        <title>Comparative genomics of strictly vertically transmitted, feminizing microsporidia endosymbionts of amphipod crustaceans.</title>
        <authorList>
            <person name="Cormier A."/>
            <person name="Chebbi M.A."/>
            <person name="Giraud I."/>
            <person name="Wattier R."/>
            <person name="Teixeira M."/>
            <person name="Gilbert C."/>
            <person name="Rigaud T."/>
            <person name="Cordaux R."/>
        </authorList>
    </citation>
    <scope>NUCLEOTIDE SEQUENCE [LARGE SCALE GENOMIC DNA]</scope>
    <source>
        <strain evidence="9 10">Ou3-Ou53</strain>
    </source>
</reference>
<dbReference type="Pfam" id="PF03439">
    <property type="entry name" value="Spt5-NGN"/>
    <property type="match status" value="1"/>
</dbReference>
<dbReference type="PANTHER" id="PTHR11125:SF7">
    <property type="entry name" value="TRANSCRIPTION ELONGATION FACTOR SPT5"/>
    <property type="match status" value="1"/>
</dbReference>
<dbReference type="InterPro" id="IPR041978">
    <property type="entry name" value="KOW_Spt5_5"/>
</dbReference>
<comment type="caution">
    <text evidence="9">The sequence shown here is derived from an EMBL/GenBank/DDBJ whole genome shotgun (WGS) entry which is preliminary data.</text>
</comment>
<dbReference type="EMBL" id="SBJO01000642">
    <property type="protein sequence ID" value="KAF9758269.1"/>
    <property type="molecule type" value="Genomic_DNA"/>
</dbReference>
<evidence type="ECO:0000256" key="1">
    <source>
        <dbReference type="ARBA" id="ARBA00004123"/>
    </source>
</evidence>
<dbReference type="InterPro" id="IPR041975">
    <property type="entry name" value="KOW_Spt5_2"/>
</dbReference>
<evidence type="ECO:0000259" key="8">
    <source>
        <dbReference type="SMART" id="SM00739"/>
    </source>
</evidence>
<dbReference type="CDD" id="cd06085">
    <property type="entry name" value="KOW_Spt5_5"/>
    <property type="match status" value="1"/>
</dbReference>
<evidence type="ECO:0000256" key="2">
    <source>
        <dbReference type="ARBA" id="ARBA00006956"/>
    </source>
</evidence>
<keyword evidence="9" id="KW-0648">Protein biosynthesis</keyword>
<feature type="domain" description="KOW" evidence="8">
    <location>
        <begin position="107"/>
        <end position="134"/>
    </location>
</feature>
<dbReference type="GO" id="GO:0032044">
    <property type="term" value="C:DSIF complex"/>
    <property type="evidence" value="ECO:0007669"/>
    <property type="project" value="TreeGrafter"/>
</dbReference>
<dbReference type="InterPro" id="IPR036735">
    <property type="entry name" value="NGN_dom_sf"/>
</dbReference>
<dbReference type="AlphaFoldDB" id="A0A9P6GXV7"/>
<keyword evidence="10" id="KW-1185">Reference proteome</keyword>
<dbReference type="Proteomes" id="UP000740883">
    <property type="component" value="Unassembled WGS sequence"/>
</dbReference>
<dbReference type="Pfam" id="PF23284">
    <property type="entry name" value="KOW2_Spt5"/>
    <property type="match status" value="1"/>
</dbReference>
<dbReference type="SMART" id="SM00739">
    <property type="entry name" value="KOW"/>
    <property type="match status" value="4"/>
</dbReference>
<keyword evidence="4" id="KW-0539">Nucleus</keyword>
<evidence type="ECO:0000313" key="10">
    <source>
        <dbReference type="Proteomes" id="UP000740883"/>
    </source>
</evidence>
<evidence type="ECO:0000256" key="6">
    <source>
        <dbReference type="ARBA" id="ARBA00029865"/>
    </source>
</evidence>
<feature type="domain" description="KOW" evidence="8">
    <location>
        <begin position="321"/>
        <end position="348"/>
    </location>
</feature>
<evidence type="ECO:0000256" key="5">
    <source>
        <dbReference type="ARBA" id="ARBA00024691"/>
    </source>
</evidence>
<feature type="domain" description="KOW" evidence="8">
    <location>
        <begin position="459"/>
        <end position="486"/>
    </location>
</feature>
<comment type="subcellular location">
    <subcellularLocation>
        <location evidence="1">Nucleus</location>
    </subcellularLocation>
</comment>
<dbReference type="InterPro" id="IPR014722">
    <property type="entry name" value="Rib_uL2_dom2"/>
</dbReference>
<name>A0A9P6GXV7_9MICR</name>
<dbReference type="GO" id="GO:0006368">
    <property type="term" value="P:transcription elongation by RNA polymerase II"/>
    <property type="evidence" value="ECO:0007669"/>
    <property type="project" value="TreeGrafter"/>
</dbReference>
<evidence type="ECO:0000256" key="3">
    <source>
        <dbReference type="ARBA" id="ARBA00023163"/>
    </source>
</evidence>
<dbReference type="Gene3D" id="2.30.30.30">
    <property type="match status" value="2"/>
</dbReference>
<comment type="similarity">
    <text evidence="2">Belongs to the SPT5 family.</text>
</comment>
<evidence type="ECO:0000313" key="9">
    <source>
        <dbReference type="EMBL" id="KAF9758269.1"/>
    </source>
</evidence>
<dbReference type="Gene3D" id="3.30.70.940">
    <property type="entry name" value="NusG, N-terminal domain"/>
    <property type="match status" value="1"/>
</dbReference>
<dbReference type="PANTHER" id="PTHR11125">
    <property type="entry name" value="SUPPRESSOR OF TY 5"/>
    <property type="match status" value="1"/>
</dbReference>
<protein>
    <recommendedName>
        <fullName evidence="6">Chromatin elongation factor SPT5</fullName>
    </recommendedName>
    <alternativeName>
        <fullName evidence="7">Chromatin elongation factor spt5</fullName>
    </alternativeName>
</protein>
<evidence type="ECO:0000256" key="7">
    <source>
        <dbReference type="ARBA" id="ARBA00031006"/>
    </source>
</evidence>
<dbReference type="InterPro" id="IPR008991">
    <property type="entry name" value="Translation_prot_SH3-like_sf"/>
</dbReference>
<dbReference type="InterPro" id="IPR005100">
    <property type="entry name" value="NGN-domain"/>
</dbReference>
<dbReference type="OrthoDB" id="28901at2759"/>
<dbReference type="InterPro" id="IPR005824">
    <property type="entry name" value="KOW"/>
</dbReference>